<protein>
    <recommendedName>
        <fullName evidence="1">Glycoside hydrolase GH146 substrate-binding domain-containing protein</fullName>
    </recommendedName>
</protein>
<reference evidence="2 3" key="1">
    <citation type="submission" date="2019-11" db="EMBL/GenBank/DDBJ databases">
        <authorList>
            <person name="Im W.T."/>
        </authorList>
    </citation>
    <scope>NUCLEOTIDE SEQUENCE [LARGE SCALE GENOMIC DNA]</scope>
    <source>
        <strain evidence="2 3">SB-02</strain>
    </source>
</reference>
<evidence type="ECO:0000313" key="2">
    <source>
        <dbReference type="EMBL" id="QGW27241.1"/>
    </source>
</evidence>
<dbReference type="RefSeq" id="WP_157476805.1">
    <property type="nucleotide sequence ID" value="NZ_CP046566.1"/>
</dbReference>
<dbReference type="Proteomes" id="UP000426027">
    <property type="component" value="Chromosome"/>
</dbReference>
<dbReference type="KEGG" id="fls:GLV81_03185"/>
<gene>
    <name evidence="2" type="ORF">GLV81_03185</name>
</gene>
<dbReference type="InterPro" id="IPR046544">
    <property type="entry name" value="GH146_SB_dom"/>
</dbReference>
<name>A0A6I6GXB3_9BACT</name>
<dbReference type="AlphaFoldDB" id="A0A6I6GXB3"/>
<keyword evidence="3" id="KW-1185">Reference proteome</keyword>
<organism evidence="2 3">
    <name type="scientific">Phnomibacter ginsenosidimutans</name>
    <dbReference type="NCBI Taxonomy" id="2676868"/>
    <lineage>
        <taxon>Bacteria</taxon>
        <taxon>Pseudomonadati</taxon>
        <taxon>Bacteroidota</taxon>
        <taxon>Chitinophagia</taxon>
        <taxon>Chitinophagales</taxon>
        <taxon>Chitinophagaceae</taxon>
        <taxon>Phnomibacter</taxon>
    </lineage>
</organism>
<accession>A0A6I6GXB3</accession>
<dbReference type="Pfam" id="PF20620">
    <property type="entry name" value="DUF6805"/>
    <property type="match status" value="1"/>
</dbReference>
<evidence type="ECO:0000313" key="3">
    <source>
        <dbReference type="Proteomes" id="UP000426027"/>
    </source>
</evidence>
<proteinExistence type="predicted"/>
<evidence type="ECO:0000259" key="1">
    <source>
        <dbReference type="Pfam" id="PF20620"/>
    </source>
</evidence>
<dbReference type="EMBL" id="CP046566">
    <property type="protein sequence ID" value="QGW27241.1"/>
    <property type="molecule type" value="Genomic_DNA"/>
</dbReference>
<sequence>MCTWDYFTPQDWEKRQQEYAAEKQRQQAIEARTIDVFRVGEMQPERDHKLEATEKSYVSDALDRKGREARRDNYFAFDMKIAPGQKNTLLLTYIGDDKDRIFDIVIDGIKLTTVDWKGGTTGKFYDVEYPLPDAMLQNKTSIRVKIDAAHGKTAGRVFAVRTIRTD</sequence>
<feature type="domain" description="Glycoside hydrolase GH146 substrate-binding" evidence="1">
    <location>
        <begin position="29"/>
        <end position="162"/>
    </location>
</feature>